<dbReference type="PANTHER" id="PTHR42980:SF1">
    <property type="entry name" value="2-OXOISOVALERATE DEHYDROGENASE SUBUNIT BETA, MITOCHONDRIAL"/>
    <property type="match status" value="1"/>
</dbReference>
<dbReference type="SUPFAM" id="SSF52922">
    <property type="entry name" value="TK C-terminal domain-like"/>
    <property type="match status" value="1"/>
</dbReference>
<keyword evidence="2" id="KW-0816">Tricarboxylic acid cycle</keyword>
<dbReference type="GO" id="GO:0009083">
    <property type="term" value="P:branched-chain amino acid catabolic process"/>
    <property type="evidence" value="ECO:0007669"/>
    <property type="project" value="TreeGrafter"/>
</dbReference>
<feature type="region of interest" description="Disordered" evidence="6">
    <location>
        <begin position="210"/>
        <end position="233"/>
    </location>
</feature>
<dbReference type="Gene3D" id="3.40.50.920">
    <property type="match status" value="1"/>
</dbReference>
<sequence>MLSDVTTPHDLDDRLRADLAALGTPERRRDLGEPLPGDGSLTGAQALALFDAQLTSRLLDLAGRWLRGFGEGYYTIGSAGHEGNAAVAAALRPTDPALLHYRSGAFYCLRAAQAAGDFPFSPPSPPGASASRPDGSPVSSALGADGSPASAPRQDGAPDLSDLTDPDAIDPASPAYRDDRSEDRDPSRSWYESAPMGAVSYQDLDPAVTDAVTGDVDDGGQRSGAGVAGGDLPDEAGVEAVRLPTGAGVTVDADGGATPGVPDRVGVAGDADGGATAGVPDLPSPSLDDAYAAAARDVLRGMVASAAEPIAGGRHKVFGRADLAVVPTTSTVASHLPRAVGLGLALERLRRGGPRADGDPEVASWPPDAVVVCSFGDASINHATATAALNTAGWYDHTGLRIPVLFVCEDNGLGISVRSPEGWVATMLRSRPGIRYFAADGTDAVQAHRVAAEAAAWVRRHRRPAVLHLSTVRLMGHAGADVETAYRSPAEIAADEARDPLLVTARRLVAAGYAGGEELLARYDERGWQLRRIAEEVLDEPKLASPVEVVSELAPRRPVRVSRAVAESAAHATGPGAAARAEAFGGKPPELTGPLTLAQSINAALADGMLDHPRMAVFGEDVAAKGGVYGVTKGLRDRFGAARVFDTLLDETSILGLGLGAGLAGMLPVPEIQYLAYLHNAEDQLRGEAATMRFFSRGAFRNPMVVRVAGLAYQEGFGGHFHNDNSVAVLRDVPGLVIAVPARPDDAAPMLRTCLAAARVDGAVCVFLEPIALYHSRDLYADGDGEWLAEYAEPGAWADRHVPVGRARVYGIGSAEDLTIITFGNGVRMSLRAAATLAEEGVGSRVVDLRWLAPLPVADIIREASATGRVLVVDETRRSGGVGEGVLSALVDTGYVGAARRVAALDSFVPLGPAAHQVLVSEEAITQGARTLLAR</sequence>
<evidence type="ECO:0000256" key="6">
    <source>
        <dbReference type="SAM" id="MobiDB-lite"/>
    </source>
</evidence>
<evidence type="ECO:0000313" key="8">
    <source>
        <dbReference type="EMBL" id="QLQ40591.2"/>
    </source>
</evidence>
<dbReference type="InterPro" id="IPR005475">
    <property type="entry name" value="Transketolase-like_Pyr-bd"/>
</dbReference>
<dbReference type="Pfam" id="PF02779">
    <property type="entry name" value="Transket_pyr"/>
    <property type="match status" value="1"/>
</dbReference>
<keyword evidence="4" id="KW-0786">Thiamine pyrophosphate</keyword>
<evidence type="ECO:0000256" key="4">
    <source>
        <dbReference type="ARBA" id="ARBA00023052"/>
    </source>
</evidence>
<proteinExistence type="predicted"/>
<accession>A0A7L6BFH7</accession>
<reference evidence="9" key="1">
    <citation type="submission" date="2020-07" db="EMBL/GenBank/DDBJ databases">
        <title>A new Micromonospora strain with potent antibiotic activity isolated from the microbiome of a mid-Atlantic deep-sea sponge.</title>
        <authorList>
            <person name="Back C.R."/>
            <person name="Stennett H.L."/>
            <person name="Williams S.E."/>
            <person name="Wang L."/>
            <person name="Ojeda Gomez J."/>
            <person name="Abdulle O.M."/>
            <person name="Duffy T."/>
            <person name="Hendry K.R."/>
            <person name="Powell D."/>
            <person name="Stach J.E."/>
            <person name="Essex-Lopresti A.E."/>
            <person name="Willis C.L."/>
            <person name="Curnow P."/>
            <person name="Race P.R."/>
        </authorList>
    </citation>
    <scope>NUCLEOTIDE SEQUENCE [LARGE SCALE GENOMIC DNA]</scope>
    <source>
        <strain evidence="9">28ISP2-46</strain>
    </source>
</reference>
<evidence type="ECO:0000259" key="7">
    <source>
        <dbReference type="SMART" id="SM00861"/>
    </source>
</evidence>
<feature type="domain" description="Transketolase-like pyrimidine-binding" evidence="7">
    <location>
        <begin position="595"/>
        <end position="776"/>
    </location>
</feature>
<feature type="region of interest" description="Disordered" evidence="6">
    <location>
        <begin position="119"/>
        <end position="192"/>
    </location>
</feature>
<comment type="catalytic activity">
    <reaction evidence="5">
        <text>N(6)-[(R)-lipoyl]-L-lysyl-[protein] + 2-oxoglutarate + H(+) = N(6)-[(R)-S(8)-succinyldihydrolipoyl]-L-lysyl-[protein] + CO2</text>
        <dbReference type="Rhea" id="RHEA:12188"/>
        <dbReference type="Rhea" id="RHEA-COMP:10474"/>
        <dbReference type="Rhea" id="RHEA-COMP:20092"/>
        <dbReference type="ChEBI" id="CHEBI:15378"/>
        <dbReference type="ChEBI" id="CHEBI:16526"/>
        <dbReference type="ChEBI" id="CHEBI:16810"/>
        <dbReference type="ChEBI" id="CHEBI:83099"/>
        <dbReference type="ChEBI" id="CHEBI:83120"/>
        <dbReference type="EC" id="1.2.4.2"/>
    </reaction>
</comment>
<feature type="region of interest" description="Disordered" evidence="6">
    <location>
        <begin position="249"/>
        <end position="284"/>
    </location>
</feature>
<dbReference type="GO" id="GO:0007584">
    <property type="term" value="P:response to nutrient"/>
    <property type="evidence" value="ECO:0007669"/>
    <property type="project" value="TreeGrafter"/>
</dbReference>
<feature type="compositionally biased region" description="Low complexity" evidence="6">
    <location>
        <begin position="127"/>
        <end position="137"/>
    </location>
</feature>
<evidence type="ECO:0000256" key="1">
    <source>
        <dbReference type="ARBA" id="ARBA00001964"/>
    </source>
</evidence>
<organism evidence="8 9">
    <name type="scientific">Micromonospora robiginosa</name>
    <dbReference type="NCBI Taxonomy" id="2749844"/>
    <lineage>
        <taxon>Bacteria</taxon>
        <taxon>Bacillati</taxon>
        <taxon>Actinomycetota</taxon>
        <taxon>Actinomycetes</taxon>
        <taxon>Micromonosporales</taxon>
        <taxon>Micromonosporaceae</taxon>
        <taxon>Micromonospora</taxon>
    </lineage>
</organism>
<protein>
    <submittedName>
        <fullName evidence="8">Transketolase C-terminal domain-containing protein</fullName>
    </submittedName>
</protein>
<comment type="cofactor">
    <cofactor evidence="1">
        <name>thiamine diphosphate</name>
        <dbReference type="ChEBI" id="CHEBI:58937"/>
    </cofactor>
</comment>
<gene>
    <name evidence="8" type="ORF">H1D33_29075</name>
</gene>
<dbReference type="PANTHER" id="PTHR42980">
    <property type="entry name" value="2-OXOISOVALERATE DEHYDROGENASE SUBUNIT BETA-RELATED"/>
    <property type="match status" value="1"/>
</dbReference>
<name>A0A7L6BFH7_9ACTN</name>
<dbReference type="GO" id="GO:0006099">
    <property type="term" value="P:tricarboxylic acid cycle"/>
    <property type="evidence" value="ECO:0007669"/>
    <property type="project" value="UniProtKB-KW"/>
</dbReference>
<evidence type="ECO:0000256" key="5">
    <source>
        <dbReference type="ARBA" id="ARBA00051911"/>
    </source>
</evidence>
<dbReference type="GO" id="GO:0000287">
    <property type="term" value="F:magnesium ion binding"/>
    <property type="evidence" value="ECO:0007669"/>
    <property type="project" value="UniProtKB-ARBA"/>
</dbReference>
<keyword evidence="9" id="KW-1185">Reference proteome</keyword>
<evidence type="ECO:0000256" key="3">
    <source>
        <dbReference type="ARBA" id="ARBA00023002"/>
    </source>
</evidence>
<dbReference type="AlphaFoldDB" id="A0A7L6BFH7"/>
<feature type="compositionally biased region" description="Basic and acidic residues" evidence="6">
    <location>
        <begin position="176"/>
        <end position="187"/>
    </location>
</feature>
<dbReference type="Pfam" id="PF02780">
    <property type="entry name" value="Transketolase_C"/>
    <property type="match status" value="1"/>
</dbReference>
<dbReference type="InterPro" id="IPR029061">
    <property type="entry name" value="THDP-binding"/>
</dbReference>
<dbReference type="SUPFAM" id="SSF52518">
    <property type="entry name" value="Thiamin diphosphate-binding fold (THDP-binding)"/>
    <property type="match status" value="2"/>
</dbReference>
<evidence type="ECO:0000256" key="2">
    <source>
        <dbReference type="ARBA" id="ARBA00022532"/>
    </source>
</evidence>
<dbReference type="SMART" id="SM00861">
    <property type="entry name" value="Transket_pyr"/>
    <property type="match status" value="1"/>
</dbReference>
<dbReference type="GO" id="GO:0004591">
    <property type="term" value="F:oxoglutarate dehydrogenase (succinyl-transferring) activity"/>
    <property type="evidence" value="ECO:0007669"/>
    <property type="project" value="UniProtKB-EC"/>
</dbReference>
<keyword evidence="3" id="KW-0560">Oxidoreductase</keyword>
<dbReference type="Proteomes" id="UP000510844">
    <property type="component" value="Chromosome"/>
</dbReference>
<dbReference type="InterPro" id="IPR033248">
    <property type="entry name" value="Transketolase_C"/>
</dbReference>
<reference evidence="8 9" key="2">
    <citation type="journal article" date="2021" name="Mar. Drugs">
        <title>A New Micromonospora Strain with Antibiotic Activity Isolated from the Microbiome of a Mid-Atlantic Deep-Sea Sponge.</title>
        <authorList>
            <person name="Back C.R."/>
            <person name="Stennett H.L."/>
            <person name="Williams S.E."/>
            <person name="Wang L."/>
            <person name="Ojeda Gomez J."/>
            <person name="Abdulle O.M."/>
            <person name="Duffy T."/>
            <person name="Neal C."/>
            <person name="Mantell J."/>
            <person name="Jepson M.A."/>
            <person name="Hendry K.R."/>
            <person name="Powell D."/>
            <person name="Stach J.E.M."/>
            <person name="Essex-Lopresti A.E."/>
            <person name="Willis C.L."/>
            <person name="Curnow P."/>
            <person name="Race P.R."/>
        </authorList>
    </citation>
    <scope>NUCLEOTIDE SEQUENCE [LARGE SCALE GENOMIC DNA]</scope>
    <source>
        <strain evidence="8 9">28ISP2-46</strain>
    </source>
</reference>
<dbReference type="EMBL" id="CP059322">
    <property type="protein sequence ID" value="QLQ40591.2"/>
    <property type="molecule type" value="Genomic_DNA"/>
</dbReference>
<dbReference type="Gene3D" id="3.40.50.970">
    <property type="match status" value="3"/>
</dbReference>
<dbReference type="InterPro" id="IPR009014">
    <property type="entry name" value="Transketo_C/PFOR_II"/>
</dbReference>
<evidence type="ECO:0000313" key="9">
    <source>
        <dbReference type="Proteomes" id="UP000510844"/>
    </source>
</evidence>
<dbReference type="InterPro" id="IPR001017">
    <property type="entry name" value="DH_E1"/>
</dbReference>
<feature type="compositionally biased region" description="Low complexity" evidence="6">
    <location>
        <begin position="249"/>
        <end position="270"/>
    </location>
</feature>
<dbReference type="KEGG" id="mfeu:H1D33_29075"/>
<dbReference type="Pfam" id="PF00676">
    <property type="entry name" value="E1_dh"/>
    <property type="match status" value="1"/>
</dbReference>